<keyword evidence="3" id="KW-0378">Hydrolase</keyword>
<evidence type="ECO:0000256" key="2">
    <source>
        <dbReference type="ARBA" id="ARBA00012489"/>
    </source>
</evidence>
<dbReference type="GO" id="GO:0005634">
    <property type="term" value="C:nucleus"/>
    <property type="evidence" value="ECO:0000318"/>
    <property type="project" value="GO_Central"/>
</dbReference>
<sequence length="2206" mass="246889">MEAAAADLVAALSSPSSYAGLHSRFAAYLQPFTPYLPSSNPNPRPPQKRATKQNKQPPPPPDAVTLRPLAKRFLTFLSRALHLLPPLVRASPGSGDKGGEAADELLEIYGLLLDCLQAISPCLAAKPYSVLLHRGRFICCLESRGHLARANAEAAAALDALRSALSPPTTSTKSRRGAASVDSVLLPDPGSAGEAGTDPEVTVLAVELTACLANCSSKGKVKEPAPYERLLSLFKQLKPWLRILTNEVRRKYLPLLVNGMSRCTFFLVSESSFFTTDLVHGFCRYTLQECVKEGMIEHLPAIARKICSSVDLSWGGSTQLLLHVLETVTDSVVCVKDDLLKSVNELLVFVAYFCRFILSAKRDLSVGASELLYKQSGYFSEVSSPTASMLLLYATGLYLSVQQAESEILPYLSVGIPEDQKYLHALEKGLGTLARWPHDNTSLVTYLDSLEFISKVLLQQVATLWKNFSEGKPTHCSGNMDYVLTALHQFVDSSFASFSCTQMSQGNNDRWHEKHGTLLTVLVSAIKFSFVTKKDIQKSLGFIVCAISSKWLTPEELKFLIPSLSNIGVTLHNTGHVKEAPKALEVCCQTIWAHVRLSYCRLSSRTKGNDIMMDLPMDTLKDMDIILDAFSRIAKIVDTLRRCGTEIETTLGIVAKSLSKLLSDGDNSEYFKGSFILIKAWVKAVHKDFGDNKVDDAPLLYPSLLKYRSQWPIKLIGLIVEQELLAYGLTEARSTELCSKMQTRIIDVLLHKIYCSKEHFLERSRVFIRKAGALRASGVENIKSCLESLHEAISLLDSSRANTTANNQLAIAYCLYAHCAQEGKLCGEVIFDNAEKALNLWLEMETFDHSSSDMVLQQPSKTIVPLICFLVDLLSMKGCFELQFKLCKVMIMIWKQENLPLEKLFSLLLTSGRLSHACCYLPLDERFLSIATEHLGVRSHDIEFWINCFKGDHPSLCMFLQRMLPSALFSPQSCKHPFGRQFSFEMSVDEVSKVASSLVSEVTSNDQSTFLAGCLYYDLSERVFSRGQLFQAFSYGKEALHLRKKLLKKKFKFNSGISGYTERQHCGQDISLEVRGPTMVEIWPNSIRSNIRDSFITPWNVLRCYLESTLQVAMMHELIGNGAEAEVLLRTGKEISNLHGLSVFCIVFTSSLGQLYCKRQLWDEAESELNYARDLVKNDATISCKLCSLTFGISVDMQVGDLSWSLFGEKVQKHMTADFSNALGMYQSAIDKLNSTDLEYCNGSFDRHKTGYRVCSKDCIPSKYEACNLGEEPLTSKDGLLSPCSVCTVIQVQRKSSGNAEAGPRPPLDAKARRPSRNSSRLAKGQNVETLAKTRTRSSKRNARMKSEKVLPELDSENNISWSDELAADALVCGEAECFPGAIDHSKDDLCNMFGCWSCLFIKSLNSGCIQNILQLRLDYVYRHYLVSLLLKKARALGSHSNGDHEVHSVYWKCISLLFFRSLPQDCYRTYGPYLIGLIMDRSIGVFLPLECAEILCSMSFFLLKSTLYEQPRDICCIFSSVKMADVVHWLLKAYVLSRECPSLVQEVCKLLACIFLLSTTDSSIQLPLGSHKDSLSLNHWAAYFHQVSVGTYLNCHYFSSLQALSEEKVPEGTYEDFRNETDDDVLKFLRLSSRDIEHIEKHMTEFFQKLPDVPILCISMLGGDYVNALLKFCSHPPFFPAWMLLSRFDSTNEPTTLLLPVDAISEMQFDDSCIKDLGNPTRVLDKKWQCPWGYGITDYVAPIFRNILEENFMSLSSASLTFNDVNADRVRWWSHRIRLNNYLANTLKDIEDSWFGPWKCLLLGHRLSDEHIEAASSSTITDLDKKFKFEVNPVLIKAILGGCVSVDEVQECLLQLILYKGYFGRGGCCGKDRLRAFSSCQMDDTAMETLKHLIPHAVYELPQPADRDPVILVLDVNVQMLPWENLPVLRNQEIYRMPSMGSIFLALYRINNDYKDGSSEVPPFPVIDPFDTYYLLNPSGDLSSTQEEFIQLFRNYEWKGLAGNSPKADELVLALKNHDLFLYFGHGSGAQYISSKEIEKIDNCAAALLMGCSSGTLHCKGSYAPRGAPLSYLFAGSPAIIANLWDVSDKDIDRFSKALLNSWLHDNSLGGNNCSKCSQLTKEFESMSIASEEKGRARRQGTRGKKQQQINDSNKSCSCRQRRIASYLSEARRACRLPLLIGASPVCYGVPTIIRKKVMTDSATR</sequence>
<feature type="compositionally biased region" description="Basic residues" evidence="5">
    <location>
        <begin position="1334"/>
        <end position="1344"/>
    </location>
</feature>
<evidence type="ECO:0000313" key="8">
    <source>
        <dbReference type="Proteomes" id="UP000000768"/>
    </source>
</evidence>
<dbReference type="InParanoid" id="C5XYE3"/>
<protein>
    <recommendedName>
        <fullName evidence="2">separase</fullName>
        <ecNumber evidence="2">3.4.22.49</ecNumber>
    </recommendedName>
</protein>
<comment type="catalytic activity">
    <reaction evidence="1">
        <text>All bonds known to be hydrolyzed by this endopeptidase have arginine in P1 and an acidic residue in P4. P6 is often occupied by an acidic residue or by a hydroxy-amino-acid residue, the phosphorylation of which enhances cleavage.</text>
        <dbReference type="EC" id="3.4.22.49"/>
    </reaction>
</comment>
<dbReference type="GO" id="GO:0051307">
    <property type="term" value="P:meiotic chromosome separation"/>
    <property type="evidence" value="ECO:0000318"/>
    <property type="project" value="GO_Central"/>
</dbReference>
<proteinExistence type="predicted"/>
<dbReference type="GO" id="GO:0005737">
    <property type="term" value="C:cytoplasm"/>
    <property type="evidence" value="ECO:0000318"/>
    <property type="project" value="GO_Central"/>
</dbReference>
<evidence type="ECO:0000259" key="6">
    <source>
        <dbReference type="PROSITE" id="PS51700"/>
    </source>
</evidence>
<dbReference type="InterPro" id="IPR030397">
    <property type="entry name" value="SEPARIN_core_dom"/>
</dbReference>
<evidence type="ECO:0000256" key="3">
    <source>
        <dbReference type="ARBA" id="ARBA00022801"/>
    </source>
</evidence>
<organism evidence="7 8">
    <name type="scientific">Sorghum bicolor</name>
    <name type="common">Sorghum</name>
    <name type="synonym">Sorghum vulgare</name>
    <dbReference type="NCBI Taxonomy" id="4558"/>
    <lineage>
        <taxon>Eukaryota</taxon>
        <taxon>Viridiplantae</taxon>
        <taxon>Streptophyta</taxon>
        <taxon>Embryophyta</taxon>
        <taxon>Tracheophyta</taxon>
        <taxon>Spermatophyta</taxon>
        <taxon>Magnoliopsida</taxon>
        <taxon>Liliopsida</taxon>
        <taxon>Poales</taxon>
        <taxon>Poaceae</taxon>
        <taxon>PACMAD clade</taxon>
        <taxon>Panicoideae</taxon>
        <taxon>Andropogonodae</taxon>
        <taxon>Andropogoneae</taxon>
        <taxon>Sorghinae</taxon>
        <taxon>Sorghum</taxon>
    </lineage>
</organism>
<evidence type="ECO:0000256" key="4">
    <source>
        <dbReference type="ARBA" id="ARBA00022829"/>
    </source>
</evidence>
<dbReference type="Gramene" id="EES04764">
    <property type="protein sequence ID" value="EES04764"/>
    <property type="gene ID" value="SORBI_3004G095200"/>
</dbReference>
<dbReference type="InterPro" id="IPR056933">
    <property type="entry name" value="TPR_ESP1"/>
</dbReference>
<feature type="region of interest" description="Disordered" evidence="5">
    <location>
        <begin position="1296"/>
        <end position="1348"/>
    </location>
</feature>
<dbReference type="STRING" id="4558.C5XYE3"/>
<dbReference type="HOGENOM" id="CLU_005803_0_0_1"/>
<dbReference type="GO" id="GO:0004197">
    <property type="term" value="F:cysteine-type endopeptidase activity"/>
    <property type="evidence" value="ECO:0000318"/>
    <property type="project" value="GO_Central"/>
</dbReference>
<evidence type="ECO:0000313" key="7">
    <source>
        <dbReference type="EMBL" id="EES04764.2"/>
    </source>
</evidence>
<dbReference type="OMA" id="SYCANKC"/>
<dbReference type="PANTHER" id="PTHR12792:SF0">
    <property type="entry name" value="SEPARIN"/>
    <property type="match status" value="1"/>
</dbReference>
<dbReference type="Pfam" id="PF25110">
    <property type="entry name" value="TPR_ESP1"/>
    <property type="match status" value="1"/>
</dbReference>
<dbReference type="GO" id="GO:0006508">
    <property type="term" value="P:proteolysis"/>
    <property type="evidence" value="ECO:0007669"/>
    <property type="project" value="InterPro"/>
</dbReference>
<feature type="region of interest" description="Disordered" evidence="5">
    <location>
        <begin position="165"/>
        <end position="184"/>
    </location>
</feature>
<dbReference type="PROSITE" id="PS51700">
    <property type="entry name" value="SEPARIN"/>
    <property type="match status" value="1"/>
</dbReference>
<dbReference type="EC" id="3.4.22.49" evidence="2"/>
<feature type="region of interest" description="Disordered" evidence="5">
    <location>
        <begin position="35"/>
        <end position="64"/>
    </location>
</feature>
<reference evidence="8" key="2">
    <citation type="journal article" date="2018" name="Plant J.">
        <title>The Sorghum bicolor reference genome: improved assembly, gene annotations, a transcriptome atlas, and signatures of genome organization.</title>
        <authorList>
            <person name="McCormick R.F."/>
            <person name="Truong S.K."/>
            <person name="Sreedasyam A."/>
            <person name="Jenkins J."/>
            <person name="Shu S."/>
            <person name="Sims D."/>
            <person name="Kennedy M."/>
            <person name="Amirebrahimi M."/>
            <person name="Weers B.D."/>
            <person name="McKinley B."/>
            <person name="Mattison A."/>
            <person name="Morishige D.T."/>
            <person name="Grimwood J."/>
            <person name="Schmutz J."/>
            <person name="Mullet J.E."/>
        </authorList>
    </citation>
    <scope>NUCLEOTIDE SEQUENCE [LARGE SCALE GENOMIC DNA]</scope>
    <source>
        <strain evidence="8">cv. BTx623</strain>
    </source>
</reference>
<name>C5XYE3_SORBI</name>
<feature type="compositionally biased region" description="Basic residues" evidence="5">
    <location>
        <begin position="2137"/>
        <end position="2147"/>
    </location>
</feature>
<dbReference type="PANTHER" id="PTHR12792">
    <property type="entry name" value="EXTRA SPINDLE POLES 1-RELATED"/>
    <property type="match status" value="1"/>
</dbReference>
<dbReference type="InterPro" id="IPR005314">
    <property type="entry name" value="Peptidase_C50"/>
</dbReference>
<keyword evidence="4" id="KW-0159">Chromosome partition</keyword>
<dbReference type="GO" id="GO:0072686">
    <property type="term" value="C:mitotic spindle"/>
    <property type="evidence" value="ECO:0000318"/>
    <property type="project" value="GO_Central"/>
</dbReference>
<keyword evidence="8" id="KW-1185">Reference proteome</keyword>
<evidence type="ECO:0000256" key="1">
    <source>
        <dbReference type="ARBA" id="ARBA00000451"/>
    </source>
</evidence>
<dbReference type="EMBL" id="CM000763">
    <property type="protein sequence ID" value="EES04764.2"/>
    <property type="molecule type" value="Genomic_DNA"/>
</dbReference>
<gene>
    <name evidence="7" type="ORF">SORBI_3004G095200</name>
</gene>
<dbReference type="Pfam" id="PF03568">
    <property type="entry name" value="Separin_C"/>
    <property type="match status" value="1"/>
</dbReference>
<feature type="domain" description="Peptidase C50" evidence="6">
    <location>
        <begin position="1970"/>
        <end position="2064"/>
    </location>
</feature>
<dbReference type="Proteomes" id="UP000000768">
    <property type="component" value="Chromosome 4"/>
</dbReference>
<feature type="region of interest" description="Disordered" evidence="5">
    <location>
        <begin position="2132"/>
        <end position="2155"/>
    </location>
</feature>
<evidence type="ECO:0000256" key="5">
    <source>
        <dbReference type="SAM" id="MobiDB-lite"/>
    </source>
</evidence>
<reference evidence="7 8" key="1">
    <citation type="journal article" date="2009" name="Nature">
        <title>The Sorghum bicolor genome and the diversification of grasses.</title>
        <authorList>
            <person name="Paterson A.H."/>
            <person name="Bowers J.E."/>
            <person name="Bruggmann R."/>
            <person name="Dubchak I."/>
            <person name="Grimwood J."/>
            <person name="Gundlach H."/>
            <person name="Haberer G."/>
            <person name="Hellsten U."/>
            <person name="Mitros T."/>
            <person name="Poliakov A."/>
            <person name="Schmutz J."/>
            <person name="Spannagl M."/>
            <person name="Tang H."/>
            <person name="Wang X."/>
            <person name="Wicker T."/>
            <person name="Bharti A.K."/>
            <person name="Chapman J."/>
            <person name="Feltus F.A."/>
            <person name="Gowik U."/>
            <person name="Grigoriev I.V."/>
            <person name="Lyons E."/>
            <person name="Maher C.A."/>
            <person name="Martis M."/>
            <person name="Narechania A."/>
            <person name="Otillar R.P."/>
            <person name="Penning B.W."/>
            <person name="Salamov A.A."/>
            <person name="Wang Y."/>
            <person name="Zhang L."/>
            <person name="Carpita N.C."/>
            <person name="Freeling M."/>
            <person name="Gingle A.R."/>
            <person name="Hash C.T."/>
            <person name="Keller B."/>
            <person name="Klein P."/>
            <person name="Kresovich S."/>
            <person name="McCann M.C."/>
            <person name="Ming R."/>
            <person name="Peterson D.G."/>
            <person name="Mehboob-ur-Rahman"/>
            <person name="Ware D."/>
            <person name="Westhoff P."/>
            <person name="Mayer K.F."/>
            <person name="Messing J."/>
            <person name="Rokhsar D.S."/>
        </authorList>
    </citation>
    <scope>NUCLEOTIDE SEQUENCE [LARGE SCALE GENOMIC DNA]</scope>
    <source>
        <strain evidence="8">cv. BTx623</strain>
    </source>
</reference>
<dbReference type="eggNOG" id="KOG1849">
    <property type="taxonomic scope" value="Eukaryota"/>
</dbReference>
<accession>C5XYE3</accession>